<sequence length="36" mass="3871">MNTGLIASNFTKELIAIKEAVALYLNDSYISGHTDG</sequence>
<name>A0AAV4U3D7_CAEEX</name>
<reference evidence="1 2" key="1">
    <citation type="submission" date="2021-06" db="EMBL/GenBank/DDBJ databases">
        <title>Caerostris extrusa draft genome.</title>
        <authorList>
            <person name="Kono N."/>
            <person name="Arakawa K."/>
        </authorList>
    </citation>
    <scope>NUCLEOTIDE SEQUENCE [LARGE SCALE GENOMIC DNA]</scope>
</reference>
<comment type="caution">
    <text evidence="1">The sequence shown here is derived from an EMBL/GenBank/DDBJ whole genome shotgun (WGS) entry which is preliminary data.</text>
</comment>
<dbReference type="EMBL" id="BPLR01012216">
    <property type="protein sequence ID" value="GIY52235.1"/>
    <property type="molecule type" value="Genomic_DNA"/>
</dbReference>
<dbReference type="AlphaFoldDB" id="A0AAV4U3D7"/>
<feature type="non-terminal residue" evidence="1">
    <location>
        <position position="36"/>
    </location>
</feature>
<evidence type="ECO:0000313" key="1">
    <source>
        <dbReference type="EMBL" id="GIY52235.1"/>
    </source>
</evidence>
<evidence type="ECO:0000313" key="2">
    <source>
        <dbReference type="Proteomes" id="UP001054945"/>
    </source>
</evidence>
<dbReference type="Proteomes" id="UP001054945">
    <property type="component" value="Unassembled WGS sequence"/>
</dbReference>
<accession>A0AAV4U3D7</accession>
<gene>
    <name evidence="1" type="ORF">CEXT_417051</name>
</gene>
<keyword evidence="2" id="KW-1185">Reference proteome</keyword>
<proteinExistence type="predicted"/>
<organism evidence="1 2">
    <name type="scientific">Caerostris extrusa</name>
    <name type="common">Bark spider</name>
    <name type="synonym">Caerostris bankana</name>
    <dbReference type="NCBI Taxonomy" id="172846"/>
    <lineage>
        <taxon>Eukaryota</taxon>
        <taxon>Metazoa</taxon>
        <taxon>Ecdysozoa</taxon>
        <taxon>Arthropoda</taxon>
        <taxon>Chelicerata</taxon>
        <taxon>Arachnida</taxon>
        <taxon>Araneae</taxon>
        <taxon>Araneomorphae</taxon>
        <taxon>Entelegynae</taxon>
        <taxon>Araneoidea</taxon>
        <taxon>Araneidae</taxon>
        <taxon>Caerostris</taxon>
    </lineage>
</organism>
<protein>
    <submittedName>
        <fullName evidence="1">Uncharacterized protein</fullName>
    </submittedName>
</protein>